<evidence type="ECO:0000256" key="2">
    <source>
        <dbReference type="ARBA" id="ARBA00005988"/>
    </source>
</evidence>
<comment type="similarity">
    <text evidence="2 7">Belongs to the peptidase M14 family.</text>
</comment>
<evidence type="ECO:0000256" key="4">
    <source>
        <dbReference type="ARBA" id="ARBA00022801"/>
    </source>
</evidence>
<dbReference type="InterPro" id="IPR000834">
    <property type="entry name" value="Peptidase_M14"/>
</dbReference>
<reference evidence="9" key="1">
    <citation type="submission" date="2022-01" db="EMBL/GenBank/DDBJ databases">
        <authorList>
            <person name="King R."/>
        </authorList>
    </citation>
    <scope>NUCLEOTIDE SEQUENCE</scope>
</reference>
<comment type="cofactor">
    <cofactor evidence="1">
        <name>Zn(2+)</name>
        <dbReference type="ChEBI" id="CHEBI:29105"/>
    </cofactor>
</comment>
<dbReference type="Proteomes" id="UP001153712">
    <property type="component" value="Chromosome 13"/>
</dbReference>
<evidence type="ECO:0000259" key="8">
    <source>
        <dbReference type="PROSITE" id="PS52035"/>
    </source>
</evidence>
<evidence type="ECO:0000256" key="1">
    <source>
        <dbReference type="ARBA" id="ARBA00001947"/>
    </source>
</evidence>
<dbReference type="PANTHER" id="PTHR11705:SF143">
    <property type="entry name" value="SLL0236 PROTEIN"/>
    <property type="match status" value="1"/>
</dbReference>
<keyword evidence="3" id="KW-0645">Protease</keyword>
<dbReference type="SMART" id="SM00631">
    <property type="entry name" value="Zn_pept"/>
    <property type="match status" value="1"/>
</dbReference>
<evidence type="ECO:0000313" key="10">
    <source>
        <dbReference type="Proteomes" id="UP001153712"/>
    </source>
</evidence>
<dbReference type="PANTHER" id="PTHR11705">
    <property type="entry name" value="PROTEASE FAMILY M14 CARBOXYPEPTIDASE A,B"/>
    <property type="match status" value="1"/>
</dbReference>
<evidence type="ECO:0000256" key="7">
    <source>
        <dbReference type="PROSITE-ProRule" id="PRU01379"/>
    </source>
</evidence>
<dbReference type="GO" id="GO:0006508">
    <property type="term" value="P:proteolysis"/>
    <property type="evidence" value="ECO:0007669"/>
    <property type="project" value="UniProtKB-KW"/>
</dbReference>
<evidence type="ECO:0000256" key="3">
    <source>
        <dbReference type="ARBA" id="ARBA00022670"/>
    </source>
</evidence>
<feature type="domain" description="Peptidase M14" evidence="8">
    <location>
        <begin position="44"/>
        <end position="331"/>
    </location>
</feature>
<dbReference type="EMBL" id="OU900106">
    <property type="protein sequence ID" value="CAG9856983.1"/>
    <property type="molecule type" value="Genomic_DNA"/>
</dbReference>
<dbReference type="SUPFAM" id="SSF53187">
    <property type="entry name" value="Zn-dependent exopeptidases"/>
    <property type="match status" value="1"/>
</dbReference>
<dbReference type="Gene3D" id="3.40.630.10">
    <property type="entry name" value="Zn peptidases"/>
    <property type="match status" value="1"/>
</dbReference>
<dbReference type="OrthoDB" id="3626597at2759"/>
<organism evidence="9 10">
    <name type="scientific">Phyllotreta striolata</name>
    <name type="common">Striped flea beetle</name>
    <name type="synonym">Crioceris striolata</name>
    <dbReference type="NCBI Taxonomy" id="444603"/>
    <lineage>
        <taxon>Eukaryota</taxon>
        <taxon>Metazoa</taxon>
        <taxon>Ecdysozoa</taxon>
        <taxon>Arthropoda</taxon>
        <taxon>Hexapoda</taxon>
        <taxon>Insecta</taxon>
        <taxon>Pterygota</taxon>
        <taxon>Neoptera</taxon>
        <taxon>Endopterygota</taxon>
        <taxon>Coleoptera</taxon>
        <taxon>Polyphaga</taxon>
        <taxon>Cucujiformia</taxon>
        <taxon>Chrysomeloidea</taxon>
        <taxon>Chrysomelidae</taxon>
        <taxon>Galerucinae</taxon>
        <taxon>Alticini</taxon>
        <taxon>Phyllotreta</taxon>
    </lineage>
</organism>
<accession>A0A9N9TIV6</accession>
<dbReference type="Pfam" id="PF00246">
    <property type="entry name" value="Peptidase_M14"/>
    <property type="match status" value="1"/>
</dbReference>
<keyword evidence="10" id="KW-1185">Reference proteome</keyword>
<sequence length="346" mass="39413">MARNPTKKARKKPRFTLIKPKPKPIYQAQLTRYPITPFETFKYDFIDYQQLENYLKCMETKFPAALKLHVLGESRQGRTIYMAAISNGRRADDKMAALVEAGSNGSDSIAIASALFLVDFLSRDRKLAELTDYYVVPCSNPDAYDRHVKRQRCGDSAKGDGESIRMHLCNNFPLLLGIVDMDCVGTSEFLAALKTWKSNLEFDAPTTKAICKALAVDAPIKLFVSLQENGHFLSYPFGCFPQAFPDEDVKRAGRFPLCDLEKLNRLRTGSVYQLSGLTFGTVVDYIRLTYDSLKFSYILHLRDRRVKPRVEDILPYGNDTLKCVKYLARNVFLYYNKDKLKKLDSG</sequence>
<dbReference type="GO" id="GO:0008270">
    <property type="term" value="F:zinc ion binding"/>
    <property type="evidence" value="ECO:0007669"/>
    <property type="project" value="InterPro"/>
</dbReference>
<evidence type="ECO:0000256" key="6">
    <source>
        <dbReference type="ARBA" id="ARBA00023049"/>
    </source>
</evidence>
<dbReference type="AlphaFoldDB" id="A0A9N9TIV6"/>
<protein>
    <recommendedName>
        <fullName evidence="8">Peptidase M14 domain-containing protein</fullName>
    </recommendedName>
</protein>
<dbReference type="PROSITE" id="PS52035">
    <property type="entry name" value="PEPTIDASE_M14"/>
    <property type="match status" value="1"/>
</dbReference>
<dbReference type="GO" id="GO:0004181">
    <property type="term" value="F:metallocarboxypeptidase activity"/>
    <property type="evidence" value="ECO:0007669"/>
    <property type="project" value="InterPro"/>
</dbReference>
<dbReference type="GO" id="GO:0005615">
    <property type="term" value="C:extracellular space"/>
    <property type="evidence" value="ECO:0007669"/>
    <property type="project" value="TreeGrafter"/>
</dbReference>
<gene>
    <name evidence="9" type="ORF">PHYEVI_LOCUS3394</name>
</gene>
<keyword evidence="6" id="KW-0482">Metalloprotease</keyword>
<proteinExistence type="inferred from homology"/>
<evidence type="ECO:0000313" key="9">
    <source>
        <dbReference type="EMBL" id="CAG9856983.1"/>
    </source>
</evidence>
<comment type="caution">
    <text evidence="7">Lacks conserved residue(s) required for the propagation of feature annotation.</text>
</comment>
<keyword evidence="4" id="KW-0378">Hydrolase</keyword>
<name>A0A9N9TIV6_PHYSR</name>
<keyword evidence="5" id="KW-0862">Zinc</keyword>
<evidence type="ECO:0000256" key="5">
    <source>
        <dbReference type="ARBA" id="ARBA00022833"/>
    </source>
</evidence>